<accession>A0A4R5Y365</accession>
<dbReference type="OrthoDB" id="5982980at2"/>
<dbReference type="InterPro" id="IPR011990">
    <property type="entry name" value="TPR-like_helical_dom_sf"/>
</dbReference>
<proteinExistence type="predicted"/>
<sequence length="314" mass="34213">MTVRKWQGHGEQRGPRDVWSDWTAADDAGETDRARALAGEMLRLAPDSFYAWFHAGLLSKALGKWAESLERNARAVELFTPVEAADFEGVNPAAWNLGIASTALGDWATARRAWAAYGIGGLGTGYDPIDSNFGLAPVRLNPDQPSLPHQVLPSAGATEVVWCWRRSPAHAVIASVPLPESGHRFRDVVLHDGEPKGFRRLDGQDVAVFDQLLRLEDSGLPTWQAQVTGATPDELQELSDLLERHGMGADDWSGMRLLCSECSHGTPDDGHHHVPASSDATQLGLAGAESQLRPVLDAWRVTRPAVDLELTLLW</sequence>
<evidence type="ECO:0000313" key="2">
    <source>
        <dbReference type="Proteomes" id="UP000294621"/>
    </source>
</evidence>
<dbReference type="Proteomes" id="UP000294621">
    <property type="component" value="Unassembled WGS sequence"/>
</dbReference>
<protein>
    <submittedName>
        <fullName evidence="1">Tetratricopeptide repeat protein</fullName>
    </submittedName>
</protein>
<name>A0A4R5Y365_9MICC</name>
<comment type="caution">
    <text evidence="1">The sequence shown here is derived from an EMBL/GenBank/DDBJ whole genome shotgun (WGS) entry which is preliminary data.</text>
</comment>
<dbReference type="RefSeq" id="WP_133348078.1">
    <property type="nucleotide sequence ID" value="NZ_SMZQ01000003.1"/>
</dbReference>
<dbReference type="AlphaFoldDB" id="A0A4R5Y365"/>
<evidence type="ECO:0000313" key="1">
    <source>
        <dbReference type="EMBL" id="TDL38920.1"/>
    </source>
</evidence>
<gene>
    <name evidence="1" type="ORF">E2R57_08320</name>
</gene>
<dbReference type="STRING" id="683150.G205_15060"/>
<reference evidence="1 2" key="1">
    <citation type="submission" date="2019-03" db="EMBL/GenBank/DDBJ databases">
        <title>Genome Sequencing and Assembly of Various Microbes Isolated from Partially Reclaimed Soil and Acid Mine Drainage (AMD) Site.</title>
        <authorList>
            <person name="Steinbock B."/>
            <person name="Bechtold R."/>
            <person name="Sevigny J.L."/>
            <person name="Thomas D."/>
            <person name="Cuthill L.R."/>
            <person name="Aveiro Johannsen E.J."/>
            <person name="Thomas K."/>
            <person name="Ghosh A."/>
        </authorList>
    </citation>
    <scope>NUCLEOTIDE SEQUENCE [LARGE SCALE GENOMIC DNA]</scope>
    <source>
        <strain evidence="1 2">S-A1</strain>
    </source>
</reference>
<dbReference type="Gene3D" id="1.25.40.10">
    <property type="entry name" value="Tetratricopeptide repeat domain"/>
    <property type="match status" value="1"/>
</dbReference>
<dbReference type="EMBL" id="SMZQ01000003">
    <property type="protein sequence ID" value="TDL38920.1"/>
    <property type="molecule type" value="Genomic_DNA"/>
</dbReference>
<organism evidence="1 2">
    <name type="scientific">Arthrobacter nitrophenolicus</name>
    <dbReference type="NCBI Taxonomy" id="683150"/>
    <lineage>
        <taxon>Bacteria</taxon>
        <taxon>Bacillati</taxon>
        <taxon>Actinomycetota</taxon>
        <taxon>Actinomycetes</taxon>
        <taxon>Micrococcales</taxon>
        <taxon>Micrococcaceae</taxon>
        <taxon>Arthrobacter</taxon>
    </lineage>
</organism>
<dbReference type="SUPFAM" id="SSF48452">
    <property type="entry name" value="TPR-like"/>
    <property type="match status" value="1"/>
</dbReference>